<dbReference type="AlphaFoldDB" id="A0A844GV22"/>
<evidence type="ECO:0000313" key="2">
    <source>
        <dbReference type="EMBL" id="MTF40307.1"/>
    </source>
</evidence>
<sequence length="76" mass="8782">MEITKTQFKAEFDEILEQLNRGNEDIIIVDNGQPILKVSKYQKNSLSTAELFAPLRGKVKYYEDLTSPTTEEWSEV</sequence>
<protein>
    <submittedName>
        <fullName evidence="2">Prevent-host-death protein</fullName>
    </submittedName>
</protein>
<reference evidence="2 3" key="1">
    <citation type="submission" date="2019-11" db="EMBL/GenBank/DDBJ databases">
        <title>Isolation of a new High Light Tolerant Cyanobacteria.</title>
        <authorList>
            <person name="Dobson Z."/>
            <person name="Vaughn N."/>
            <person name="Vaughn M."/>
            <person name="Fromme P."/>
            <person name="Mazor Y."/>
        </authorList>
    </citation>
    <scope>NUCLEOTIDE SEQUENCE [LARGE SCALE GENOMIC DNA]</scope>
    <source>
        <strain evidence="2 3">0216</strain>
    </source>
</reference>
<name>A0A844GV22_9CHRO</name>
<dbReference type="RefSeq" id="WP_155084516.1">
    <property type="nucleotide sequence ID" value="NZ_WMIA01000025.1"/>
</dbReference>
<dbReference type="EMBL" id="WMIA01000025">
    <property type="protein sequence ID" value="MTF40307.1"/>
    <property type="molecule type" value="Genomic_DNA"/>
</dbReference>
<accession>A0A844GV22</accession>
<organism evidence="2 3">
    <name type="scientific">Cyanobacterium aponinum 0216</name>
    <dbReference type="NCBI Taxonomy" id="2676140"/>
    <lineage>
        <taxon>Bacteria</taxon>
        <taxon>Bacillati</taxon>
        <taxon>Cyanobacteriota</taxon>
        <taxon>Cyanophyceae</taxon>
        <taxon>Oscillatoriophycideae</taxon>
        <taxon>Chroococcales</taxon>
        <taxon>Geminocystaceae</taxon>
        <taxon>Cyanobacterium</taxon>
    </lineage>
</organism>
<comment type="caution">
    <text evidence="2">The sequence shown here is derived from an EMBL/GenBank/DDBJ whole genome shotgun (WGS) entry which is preliminary data.</text>
</comment>
<evidence type="ECO:0000313" key="3">
    <source>
        <dbReference type="Proteomes" id="UP000437131"/>
    </source>
</evidence>
<proteinExistence type="inferred from homology"/>
<dbReference type="InterPro" id="IPR036165">
    <property type="entry name" value="YefM-like_sf"/>
</dbReference>
<dbReference type="SUPFAM" id="SSF143120">
    <property type="entry name" value="YefM-like"/>
    <property type="match status" value="1"/>
</dbReference>
<evidence type="ECO:0000256" key="1">
    <source>
        <dbReference type="ARBA" id="ARBA00009981"/>
    </source>
</evidence>
<gene>
    <name evidence="2" type="ORF">GGC33_15415</name>
</gene>
<comment type="similarity">
    <text evidence="1">Belongs to the phD/YefM antitoxin family.</text>
</comment>
<dbReference type="Proteomes" id="UP000437131">
    <property type="component" value="Unassembled WGS sequence"/>
</dbReference>